<protein>
    <recommendedName>
        <fullName evidence="2">Sulfatase N-terminal domain-containing protein</fullName>
    </recommendedName>
</protein>
<evidence type="ECO:0000313" key="1">
    <source>
        <dbReference type="EMBL" id="SVB12873.1"/>
    </source>
</evidence>
<evidence type="ECO:0008006" key="2">
    <source>
        <dbReference type="Google" id="ProtNLM"/>
    </source>
</evidence>
<reference evidence="1" key="1">
    <citation type="submission" date="2018-05" db="EMBL/GenBank/DDBJ databases">
        <authorList>
            <person name="Lanie J.A."/>
            <person name="Ng W.-L."/>
            <person name="Kazmierczak K.M."/>
            <person name="Andrzejewski T.M."/>
            <person name="Davidsen T.M."/>
            <person name="Wayne K.J."/>
            <person name="Tettelin H."/>
            <person name="Glass J.I."/>
            <person name="Rusch D."/>
            <person name="Podicherti R."/>
            <person name="Tsui H.-C.T."/>
            <person name="Winkler M.E."/>
        </authorList>
    </citation>
    <scope>NUCLEOTIDE SEQUENCE</scope>
</reference>
<name>A0A382BI49_9ZZZZ</name>
<feature type="non-terminal residue" evidence="1">
    <location>
        <position position="68"/>
    </location>
</feature>
<dbReference type="EMBL" id="UINC01029706">
    <property type="protein sequence ID" value="SVB12873.1"/>
    <property type="molecule type" value="Genomic_DNA"/>
</dbReference>
<accession>A0A382BI49</accession>
<organism evidence="1">
    <name type="scientific">marine metagenome</name>
    <dbReference type="NCBI Taxonomy" id="408172"/>
    <lineage>
        <taxon>unclassified sequences</taxon>
        <taxon>metagenomes</taxon>
        <taxon>ecological metagenomes</taxon>
    </lineage>
</organism>
<gene>
    <name evidence="1" type="ORF">METZ01_LOCUS165727</name>
</gene>
<proteinExistence type="predicted"/>
<dbReference type="AlphaFoldDB" id="A0A382BI49"/>
<sequence length="68" mass="8003">MKQKYFRTFFPDMNSVVTVFFAFLIVDVVFTQNKNQRPNILFIMSDDHTSQAWGLYGGILKDHVKNEN</sequence>